<reference evidence="4 5" key="1">
    <citation type="submission" date="2019-01" db="EMBL/GenBank/DDBJ databases">
        <authorList>
            <person name="Sayadi A."/>
        </authorList>
    </citation>
    <scope>NUCLEOTIDE SEQUENCE [LARGE SCALE GENOMIC DNA]</scope>
</reference>
<organism evidence="4 5">
    <name type="scientific">Callosobruchus maculatus</name>
    <name type="common">Southern cowpea weevil</name>
    <name type="synonym">Pulse bruchid</name>
    <dbReference type="NCBI Taxonomy" id="64391"/>
    <lineage>
        <taxon>Eukaryota</taxon>
        <taxon>Metazoa</taxon>
        <taxon>Ecdysozoa</taxon>
        <taxon>Arthropoda</taxon>
        <taxon>Hexapoda</taxon>
        <taxon>Insecta</taxon>
        <taxon>Pterygota</taxon>
        <taxon>Neoptera</taxon>
        <taxon>Endopterygota</taxon>
        <taxon>Coleoptera</taxon>
        <taxon>Polyphaga</taxon>
        <taxon>Cucujiformia</taxon>
        <taxon>Chrysomeloidea</taxon>
        <taxon>Chrysomelidae</taxon>
        <taxon>Bruchinae</taxon>
        <taxon>Bruchini</taxon>
        <taxon>Callosobruchus</taxon>
    </lineage>
</organism>
<dbReference type="Proteomes" id="UP000410492">
    <property type="component" value="Unassembled WGS sequence"/>
</dbReference>
<feature type="compositionally biased region" description="Basic and acidic residues" evidence="2">
    <location>
        <begin position="300"/>
        <end position="309"/>
    </location>
</feature>
<evidence type="ECO:0000313" key="5">
    <source>
        <dbReference type="Proteomes" id="UP000410492"/>
    </source>
</evidence>
<feature type="region of interest" description="Disordered" evidence="2">
    <location>
        <begin position="1"/>
        <end position="28"/>
    </location>
</feature>
<dbReference type="PROSITE" id="PS50200">
    <property type="entry name" value="RA"/>
    <property type="match status" value="1"/>
</dbReference>
<evidence type="ECO:0000313" key="4">
    <source>
        <dbReference type="EMBL" id="VEN57992.1"/>
    </source>
</evidence>
<feature type="domain" description="Ras-associating" evidence="3">
    <location>
        <begin position="49"/>
        <end position="121"/>
    </location>
</feature>
<dbReference type="InterPro" id="IPR033593">
    <property type="entry name" value="N-RASSF"/>
</dbReference>
<dbReference type="PANTHER" id="PTHR15286:SF1">
    <property type="entry name" value="FI07216P"/>
    <property type="match status" value="1"/>
</dbReference>
<dbReference type="OrthoDB" id="10034447at2759"/>
<feature type="region of interest" description="Disordered" evidence="2">
    <location>
        <begin position="254"/>
        <end position="314"/>
    </location>
</feature>
<name>A0A653DCQ0_CALMS</name>
<protein>
    <recommendedName>
        <fullName evidence="3">Ras-associating domain-containing protein</fullName>
    </recommendedName>
</protein>
<dbReference type="PANTHER" id="PTHR15286">
    <property type="entry name" value="RAS-ASSOCIATING DOMAIN CONTAINING PROTEIN"/>
    <property type="match status" value="1"/>
</dbReference>
<accession>A0A653DCQ0</accession>
<dbReference type="EMBL" id="CAACVG010011398">
    <property type="protein sequence ID" value="VEN57992.1"/>
    <property type="molecule type" value="Genomic_DNA"/>
</dbReference>
<keyword evidence="1" id="KW-0175">Coiled coil</keyword>
<evidence type="ECO:0000256" key="1">
    <source>
        <dbReference type="SAM" id="Coils"/>
    </source>
</evidence>
<dbReference type="InterPro" id="IPR029071">
    <property type="entry name" value="Ubiquitin-like_domsf"/>
</dbReference>
<dbReference type="InterPro" id="IPR048945">
    <property type="entry name" value="RASSF8/10_RA"/>
</dbReference>
<dbReference type="InterPro" id="IPR000159">
    <property type="entry name" value="RA_dom"/>
</dbReference>
<feature type="coiled-coil region" evidence="1">
    <location>
        <begin position="336"/>
        <end position="363"/>
    </location>
</feature>
<dbReference type="SUPFAM" id="SSF54236">
    <property type="entry name" value="Ubiquitin-like"/>
    <property type="match status" value="1"/>
</dbReference>
<gene>
    <name evidence="4" type="ORF">CALMAC_LOCUS16471</name>
</gene>
<evidence type="ECO:0000259" key="3">
    <source>
        <dbReference type="PROSITE" id="PS50200"/>
    </source>
</evidence>
<evidence type="ECO:0000256" key="2">
    <source>
        <dbReference type="SAM" id="MobiDB-lite"/>
    </source>
</evidence>
<keyword evidence="5" id="KW-1185">Reference proteome</keyword>
<sequence>MMWLSDTKQTEDNDDGDSDLESSVSSSASAIGEEVPIWVRGEQRWVSGITEQTTCRDVVQVLLQDEKHRGRAVSSLDKYLITERWRGVEQPLEDAARILDIWNTWGTAQGEVKLSLRRGYHQHHHRHPPEGDCDGMFVTSGHRHHRPPSLARKSRCRSESSESAAAAWKTVHPKRLNQLHSQYTSATATNEELLRLVLKQGEVIRKQLKKLRHSEHQIGFLEDKTHRARVKEHGSNYLLETYLKGLSEAVDPEADSSLAVDKNSDSGVMTEGDSEQSQNNNTKITRSAKTLQRLSPSSEEFGKDLKDDDTSSTVSEVTIREQLELYEKITKVNKRLLKEEEAILRLDANLRKYEKNKDGVEDIGKALNKLRTDMTKSACEMQHNEIVLEEIMEKLESRRVYLDNLCRDIANEDKEYEMLQALLFGKAQQAPEYDSRRYRPAQFYQTKELLDTLV</sequence>
<dbReference type="Gene3D" id="3.10.20.90">
    <property type="entry name" value="Phosphatidylinositol 3-kinase Catalytic Subunit, Chain A, domain 1"/>
    <property type="match status" value="1"/>
</dbReference>
<dbReference type="CDD" id="cd16123">
    <property type="entry name" value="RA_RASSF7_like"/>
    <property type="match status" value="1"/>
</dbReference>
<dbReference type="GO" id="GO:0007165">
    <property type="term" value="P:signal transduction"/>
    <property type="evidence" value="ECO:0007669"/>
    <property type="project" value="InterPro"/>
</dbReference>
<proteinExistence type="predicted"/>
<feature type="compositionally biased region" description="Polar residues" evidence="2">
    <location>
        <begin position="275"/>
        <end position="298"/>
    </location>
</feature>
<dbReference type="AlphaFoldDB" id="A0A653DCQ0"/>
<dbReference type="Pfam" id="PF21712">
    <property type="entry name" value="RASSF8-10_RA"/>
    <property type="match status" value="1"/>
</dbReference>